<protein>
    <submittedName>
        <fullName evidence="1">Uncharacterized protein</fullName>
    </submittedName>
</protein>
<reference evidence="1 2" key="1">
    <citation type="submission" date="2023-02" db="EMBL/GenBank/DDBJ databases">
        <title>LHISI_Scaffold_Assembly.</title>
        <authorList>
            <person name="Stuart O.P."/>
            <person name="Cleave R."/>
            <person name="Magrath M.J.L."/>
            <person name="Mikheyev A.S."/>
        </authorList>
    </citation>
    <scope>NUCLEOTIDE SEQUENCE [LARGE SCALE GENOMIC DNA]</scope>
    <source>
        <strain evidence="1">Daus_M_001</strain>
        <tissue evidence="1">Leg muscle</tissue>
    </source>
</reference>
<sequence length="147" mass="16454">MNKFVYKKPRVELTKNVTSLSDAASYIPSLALSASSASVSSQSQTFVANCDKLLGKSKGRTFQKPWTTSFSWVEWDDSSDKVVCKTCKKAEANGILKCSTKKDDTFISVGFSYWKKAIEKFRSHEKTETHKEGLMKLASSSKVLQYN</sequence>
<evidence type="ECO:0000313" key="2">
    <source>
        <dbReference type="Proteomes" id="UP001159363"/>
    </source>
</evidence>
<dbReference type="Proteomes" id="UP001159363">
    <property type="component" value="Chromosome 10"/>
</dbReference>
<organism evidence="1 2">
    <name type="scientific">Dryococelus australis</name>
    <dbReference type="NCBI Taxonomy" id="614101"/>
    <lineage>
        <taxon>Eukaryota</taxon>
        <taxon>Metazoa</taxon>
        <taxon>Ecdysozoa</taxon>
        <taxon>Arthropoda</taxon>
        <taxon>Hexapoda</taxon>
        <taxon>Insecta</taxon>
        <taxon>Pterygota</taxon>
        <taxon>Neoptera</taxon>
        <taxon>Polyneoptera</taxon>
        <taxon>Phasmatodea</taxon>
        <taxon>Verophasmatodea</taxon>
        <taxon>Anareolatae</taxon>
        <taxon>Phasmatidae</taxon>
        <taxon>Eurycanthinae</taxon>
        <taxon>Dryococelus</taxon>
    </lineage>
</organism>
<keyword evidence="2" id="KW-1185">Reference proteome</keyword>
<name>A0ABQ9GJS8_9NEOP</name>
<gene>
    <name evidence="1" type="ORF">PR048_025885</name>
</gene>
<proteinExistence type="predicted"/>
<accession>A0ABQ9GJS8</accession>
<evidence type="ECO:0000313" key="1">
    <source>
        <dbReference type="EMBL" id="KAJ8872283.1"/>
    </source>
</evidence>
<comment type="caution">
    <text evidence="1">The sequence shown here is derived from an EMBL/GenBank/DDBJ whole genome shotgun (WGS) entry which is preliminary data.</text>
</comment>
<dbReference type="EMBL" id="JARBHB010000011">
    <property type="protein sequence ID" value="KAJ8872283.1"/>
    <property type="molecule type" value="Genomic_DNA"/>
</dbReference>